<dbReference type="EMBL" id="SNVV01000009">
    <property type="protein sequence ID" value="TDN50445.1"/>
    <property type="molecule type" value="Genomic_DNA"/>
</dbReference>
<organism evidence="1 2">
    <name type="scientific">Azoarcus indigens</name>
    <dbReference type="NCBI Taxonomy" id="29545"/>
    <lineage>
        <taxon>Bacteria</taxon>
        <taxon>Pseudomonadati</taxon>
        <taxon>Pseudomonadota</taxon>
        <taxon>Betaproteobacteria</taxon>
        <taxon>Rhodocyclales</taxon>
        <taxon>Zoogloeaceae</taxon>
        <taxon>Azoarcus</taxon>
    </lineage>
</organism>
<evidence type="ECO:0000313" key="1">
    <source>
        <dbReference type="EMBL" id="TDN50445.1"/>
    </source>
</evidence>
<keyword evidence="2" id="KW-1185">Reference proteome</keyword>
<dbReference type="InterPro" id="IPR027417">
    <property type="entry name" value="P-loop_NTPase"/>
</dbReference>
<protein>
    <submittedName>
        <fullName evidence="1">Uncharacterized protein</fullName>
    </submittedName>
</protein>
<dbReference type="RefSeq" id="WP_133591702.1">
    <property type="nucleotide sequence ID" value="NZ_SNVV01000009.1"/>
</dbReference>
<dbReference type="AlphaFoldDB" id="A0A4R6DYL4"/>
<sequence>MDYPQDTPISRIPGRPTLVLLGPQGIGKSLFAAALTKRLGCTHCLDGDDVNGAPKEEGAVIPHDGALVINVDGGGGDLTITANTQAGFDALVNALGIPAQHRPPYAKAPQPGPGPEFGWDVLFPPKRFYPPTPSQIACEVVFAGTTNEASQPSSPMAGNL</sequence>
<accession>A0A4R6DYL4</accession>
<gene>
    <name evidence="1" type="ORF">C7389_109139</name>
</gene>
<proteinExistence type="predicted"/>
<dbReference type="Proteomes" id="UP000295129">
    <property type="component" value="Unassembled WGS sequence"/>
</dbReference>
<comment type="caution">
    <text evidence="1">The sequence shown here is derived from an EMBL/GenBank/DDBJ whole genome shotgun (WGS) entry which is preliminary data.</text>
</comment>
<name>A0A4R6DYL4_9RHOO</name>
<reference evidence="1 2" key="1">
    <citation type="submission" date="2019-03" db="EMBL/GenBank/DDBJ databases">
        <title>Genomic Encyclopedia of Type Strains, Phase IV (KMG-IV): sequencing the most valuable type-strain genomes for metagenomic binning, comparative biology and taxonomic classification.</title>
        <authorList>
            <person name="Goeker M."/>
        </authorList>
    </citation>
    <scope>NUCLEOTIDE SEQUENCE [LARGE SCALE GENOMIC DNA]</scope>
    <source>
        <strain evidence="1 2">DSM 12121</strain>
    </source>
</reference>
<dbReference type="OrthoDB" id="9795716at2"/>
<evidence type="ECO:0000313" key="2">
    <source>
        <dbReference type="Proteomes" id="UP000295129"/>
    </source>
</evidence>
<dbReference type="SUPFAM" id="SSF52540">
    <property type="entry name" value="P-loop containing nucleoside triphosphate hydrolases"/>
    <property type="match status" value="1"/>
</dbReference>